<accession>A0A9X4E7E9</accession>
<reference evidence="2" key="2">
    <citation type="submission" date="2024-02" db="EMBL/GenBank/DDBJ databases">
        <title>Neisseria leonii sp. nov.</title>
        <authorList>
            <person name="Boutroux M."/>
            <person name="Favre-Rochex S."/>
            <person name="Gorgette O."/>
            <person name="Touak G."/>
            <person name="Muhle E."/>
            <person name="Chesneau O."/>
            <person name="Clermont D."/>
            <person name="Rahi P."/>
        </authorList>
    </citation>
    <scope>NUCLEOTIDE SEQUENCE</scope>
    <source>
        <strain evidence="2">51.81</strain>
    </source>
</reference>
<name>A0A9X4E7E9_9NEIS</name>
<organism evidence="1">
    <name type="scientific">Neisseria leonii</name>
    <dbReference type="NCBI Taxonomy" id="2995413"/>
    <lineage>
        <taxon>Bacteria</taxon>
        <taxon>Pseudomonadati</taxon>
        <taxon>Pseudomonadota</taxon>
        <taxon>Betaproteobacteria</taxon>
        <taxon>Neisseriales</taxon>
        <taxon>Neisseriaceae</taxon>
        <taxon>Neisseria</taxon>
    </lineage>
</organism>
<evidence type="ECO:0000313" key="1">
    <source>
        <dbReference type="EMBL" id="MDD9326903.1"/>
    </source>
</evidence>
<dbReference type="EMBL" id="JAPQFL010000001">
    <property type="protein sequence ID" value="MDD9326903.1"/>
    <property type="molecule type" value="Genomic_DNA"/>
</dbReference>
<sequence>MAHQQYPPLAAAGQLMRRRLTAGEKSAAALLFGSSLDTDAVWIYCGLPFWPWHRTAVSPNGHIYFPRRAFRDDFTQEPHALKWLVHELVHVWQWQNGFHTLLGGLLLACRGGYFRGRAYRCPPPEQIDCLSQLNMEQQAEILADYFMRRYTAANSVQAIPPYLDGFCRNPADRSLMPRYRAKMTK</sequence>
<dbReference type="RefSeq" id="WP_274584230.1">
    <property type="nucleotide sequence ID" value="NZ_CP146598.1"/>
</dbReference>
<dbReference type="EMBL" id="CP146598">
    <property type="protein sequence ID" value="WWY03314.1"/>
    <property type="molecule type" value="Genomic_DNA"/>
</dbReference>
<protein>
    <submittedName>
        <fullName evidence="1">Type IV secretion protein Rhs</fullName>
    </submittedName>
</protein>
<evidence type="ECO:0000313" key="2">
    <source>
        <dbReference type="EMBL" id="WWY03314.1"/>
    </source>
</evidence>
<dbReference type="Proteomes" id="UP001149607">
    <property type="component" value="Chromosome"/>
</dbReference>
<proteinExistence type="predicted"/>
<gene>
    <name evidence="1" type="ORF">ORY91_000275</name>
    <name evidence="2" type="ORF">V9W64_00750</name>
</gene>
<dbReference type="AlphaFoldDB" id="A0A9X4E7E9"/>
<evidence type="ECO:0000313" key="3">
    <source>
        <dbReference type="Proteomes" id="UP001149607"/>
    </source>
</evidence>
<keyword evidence="3" id="KW-1185">Reference proteome</keyword>
<reference evidence="1" key="1">
    <citation type="submission" date="2022-10" db="EMBL/GenBank/DDBJ databases">
        <authorList>
            <person name="Boutroux M."/>
        </authorList>
    </citation>
    <scope>NUCLEOTIDE SEQUENCE</scope>
    <source>
        <strain evidence="1">51.81</strain>
    </source>
</reference>